<evidence type="ECO:0000313" key="2">
    <source>
        <dbReference type="Proteomes" id="UP001153148"/>
    </source>
</evidence>
<accession>A0ABN7PTE2</accession>
<proteinExistence type="predicted"/>
<reference evidence="1" key="1">
    <citation type="submission" date="2021-03" db="EMBL/GenBank/DDBJ databases">
        <authorList>
            <person name="Tran Van P."/>
        </authorList>
    </citation>
    <scope>NUCLEOTIDE SEQUENCE</scope>
</reference>
<keyword evidence="2" id="KW-1185">Reference proteome</keyword>
<organism evidence="1 2">
    <name type="scientific">Timema podura</name>
    <name type="common">Walking stick</name>
    <dbReference type="NCBI Taxonomy" id="61482"/>
    <lineage>
        <taxon>Eukaryota</taxon>
        <taxon>Metazoa</taxon>
        <taxon>Ecdysozoa</taxon>
        <taxon>Arthropoda</taxon>
        <taxon>Hexapoda</taxon>
        <taxon>Insecta</taxon>
        <taxon>Pterygota</taxon>
        <taxon>Neoptera</taxon>
        <taxon>Polyneoptera</taxon>
        <taxon>Phasmatodea</taxon>
        <taxon>Timematodea</taxon>
        <taxon>Timematoidea</taxon>
        <taxon>Timematidae</taxon>
        <taxon>Timema</taxon>
    </lineage>
</organism>
<comment type="caution">
    <text evidence="1">The sequence shown here is derived from an EMBL/GenBank/DDBJ whole genome shotgun (WGS) entry which is preliminary data.</text>
</comment>
<name>A0ABN7PTE2_TIMPD</name>
<gene>
    <name evidence="1" type="ORF">TPAB3V08_LOCUS15817</name>
</gene>
<protein>
    <submittedName>
        <fullName evidence="1">Uncharacterized protein</fullName>
    </submittedName>
</protein>
<evidence type="ECO:0000313" key="1">
    <source>
        <dbReference type="EMBL" id="CAG2068874.1"/>
    </source>
</evidence>
<sequence>MCREVKHMQLHWKVLDC</sequence>
<dbReference type="EMBL" id="CAJPIN010105893">
    <property type="protein sequence ID" value="CAG2068874.1"/>
    <property type="molecule type" value="Genomic_DNA"/>
</dbReference>
<dbReference type="Proteomes" id="UP001153148">
    <property type="component" value="Unassembled WGS sequence"/>
</dbReference>